<evidence type="ECO:0000259" key="4">
    <source>
        <dbReference type="PROSITE" id="PS50850"/>
    </source>
</evidence>
<dbReference type="PROSITE" id="PS50850">
    <property type="entry name" value="MFS"/>
    <property type="match status" value="1"/>
</dbReference>
<reference evidence="5 6" key="1">
    <citation type="submission" date="2017-01" db="EMBL/GenBank/DDBJ databases">
        <title>Draft genome sequence of Diplodia seriata F98.1, a fungal species involved in grapevine trunk diseases.</title>
        <authorList>
            <person name="Robert-Siegwald G."/>
            <person name="Vallet J."/>
            <person name="Abou-Mansour E."/>
            <person name="Xu J."/>
            <person name="Rey P."/>
            <person name="Bertsch C."/>
            <person name="Rego C."/>
            <person name="Larignon P."/>
            <person name="Fontaine F."/>
            <person name="Lebrun M.-H."/>
        </authorList>
    </citation>
    <scope>NUCLEOTIDE SEQUENCE [LARGE SCALE GENOMIC DNA]</scope>
    <source>
        <strain evidence="5 6">F98.1</strain>
    </source>
</reference>
<feature type="transmembrane region" description="Helical" evidence="3">
    <location>
        <begin position="308"/>
        <end position="326"/>
    </location>
</feature>
<feature type="transmembrane region" description="Helical" evidence="3">
    <location>
        <begin position="401"/>
        <end position="422"/>
    </location>
</feature>
<dbReference type="InterPro" id="IPR011701">
    <property type="entry name" value="MFS"/>
</dbReference>
<keyword evidence="3" id="KW-0812">Transmembrane</keyword>
<evidence type="ECO:0000313" key="6">
    <source>
        <dbReference type="Proteomes" id="UP000190776"/>
    </source>
</evidence>
<dbReference type="GO" id="GO:0016020">
    <property type="term" value="C:membrane"/>
    <property type="evidence" value="ECO:0007669"/>
    <property type="project" value="UniProtKB-SubCell"/>
</dbReference>
<evidence type="ECO:0000313" key="5">
    <source>
        <dbReference type="EMBL" id="OMP85497.1"/>
    </source>
</evidence>
<keyword evidence="3" id="KW-0472">Membrane</keyword>
<dbReference type="InterPro" id="IPR050327">
    <property type="entry name" value="Proton-linked_MCT"/>
</dbReference>
<feature type="transmembrane region" description="Helical" evidence="3">
    <location>
        <begin position="197"/>
        <end position="216"/>
    </location>
</feature>
<feature type="transmembrane region" description="Helical" evidence="3">
    <location>
        <begin position="228"/>
        <end position="252"/>
    </location>
</feature>
<dbReference type="InterPro" id="IPR020846">
    <property type="entry name" value="MFS_dom"/>
</dbReference>
<feature type="transmembrane region" description="Helical" evidence="3">
    <location>
        <begin position="109"/>
        <end position="127"/>
    </location>
</feature>
<name>A0A1S8BD96_9PEZI</name>
<sequence length="463" mass="49456">MSERYVEATTLPEGSLSSEYKQDRDVVINPTPSNVPSTAPPPAPDGGFKAWSQVAVAHLVIFNCWVSISQILREKNTARSSHTRPQGYISSFGLFQSYYTATFDVAPSAISWIGSVQILLIYLVGTFSGRALDAGHFRAVTAAGFALQVAGVFATSVSTRYWHLFLAQGVCKGLGDGLVFCPAVALVATYFAARRSLAIGVMATGGATGGVAFPLVARQLLTRVGFGWTVRVMGFVVLFNACVFCAVARVRVRSAAKNIKRPLVEWAAFAEPAYSLFCAGMFLNLWAVFFAYFYVGSYARDVLRASDATALTLLLVMNAVGVPARLGCGWVADRLGPVNTLVPAVFCAGVLFFCWIAVGSLGGLYAFCVVYGFFGGGIQSLFPAACASLTTDMEKMGVRTGMCFSVVSFACLTGPPIAGALIQRRDGGYLYAQLFSGAAMMAGTLTLMAAKASRNGWDWKKRM</sequence>
<dbReference type="OrthoDB" id="6499973at2759"/>
<feature type="transmembrane region" description="Helical" evidence="3">
    <location>
        <begin position="428"/>
        <end position="450"/>
    </location>
</feature>
<protein>
    <submittedName>
        <fullName evidence="5">Riboflavin transporter MCH5</fullName>
    </submittedName>
</protein>
<comment type="caution">
    <text evidence="5">The sequence shown here is derived from an EMBL/GenBank/DDBJ whole genome shotgun (WGS) entry which is preliminary data.</text>
</comment>
<feature type="transmembrane region" description="Helical" evidence="3">
    <location>
        <begin position="338"/>
        <end position="358"/>
    </location>
</feature>
<feature type="transmembrane region" description="Helical" evidence="3">
    <location>
        <begin position="273"/>
        <end position="296"/>
    </location>
</feature>
<dbReference type="PANTHER" id="PTHR11360">
    <property type="entry name" value="MONOCARBOXYLATE TRANSPORTER"/>
    <property type="match status" value="1"/>
</dbReference>
<feature type="transmembrane region" description="Helical" evidence="3">
    <location>
        <begin position="364"/>
        <end position="389"/>
    </location>
</feature>
<comment type="subcellular location">
    <subcellularLocation>
        <location evidence="1">Membrane</location>
        <topology evidence="1">Multi-pass membrane protein</topology>
    </subcellularLocation>
</comment>
<comment type="similarity">
    <text evidence="2">Belongs to the major facilitator superfamily. Monocarboxylate porter (TC 2.A.1.13) family.</text>
</comment>
<evidence type="ECO:0000256" key="2">
    <source>
        <dbReference type="ARBA" id="ARBA00006727"/>
    </source>
</evidence>
<accession>A0A1S8BD96</accession>
<feature type="transmembrane region" description="Helical" evidence="3">
    <location>
        <begin position="139"/>
        <end position="162"/>
    </location>
</feature>
<dbReference type="Pfam" id="PF07690">
    <property type="entry name" value="MFS_1"/>
    <property type="match status" value="1"/>
</dbReference>
<gene>
    <name evidence="5" type="ORF">BK809_0004167</name>
</gene>
<dbReference type="Proteomes" id="UP000190776">
    <property type="component" value="Unassembled WGS sequence"/>
</dbReference>
<dbReference type="GO" id="GO:0022857">
    <property type="term" value="F:transmembrane transporter activity"/>
    <property type="evidence" value="ECO:0007669"/>
    <property type="project" value="InterPro"/>
</dbReference>
<dbReference type="InterPro" id="IPR036259">
    <property type="entry name" value="MFS_trans_sf"/>
</dbReference>
<dbReference type="AlphaFoldDB" id="A0A1S8BD96"/>
<dbReference type="Gene3D" id="1.20.1250.20">
    <property type="entry name" value="MFS general substrate transporter like domains"/>
    <property type="match status" value="2"/>
</dbReference>
<evidence type="ECO:0000256" key="1">
    <source>
        <dbReference type="ARBA" id="ARBA00004141"/>
    </source>
</evidence>
<dbReference type="PANTHER" id="PTHR11360:SF130">
    <property type="entry name" value="MAJOR FACILITATOR SUPERFAMILY (MFS) PROFILE DOMAIN-CONTAINING PROTEIN-RELATED"/>
    <property type="match status" value="1"/>
</dbReference>
<dbReference type="EMBL" id="MSZU01000084">
    <property type="protein sequence ID" value="OMP85497.1"/>
    <property type="molecule type" value="Genomic_DNA"/>
</dbReference>
<keyword evidence="3" id="KW-1133">Transmembrane helix</keyword>
<proteinExistence type="inferred from homology"/>
<organism evidence="5 6">
    <name type="scientific">Diplodia seriata</name>
    <dbReference type="NCBI Taxonomy" id="420778"/>
    <lineage>
        <taxon>Eukaryota</taxon>
        <taxon>Fungi</taxon>
        <taxon>Dikarya</taxon>
        <taxon>Ascomycota</taxon>
        <taxon>Pezizomycotina</taxon>
        <taxon>Dothideomycetes</taxon>
        <taxon>Dothideomycetes incertae sedis</taxon>
        <taxon>Botryosphaeriales</taxon>
        <taxon>Botryosphaeriaceae</taxon>
        <taxon>Diplodia</taxon>
    </lineage>
</organism>
<evidence type="ECO:0000256" key="3">
    <source>
        <dbReference type="SAM" id="Phobius"/>
    </source>
</evidence>
<feature type="domain" description="Major facilitator superfamily (MFS) profile" evidence="4">
    <location>
        <begin position="53"/>
        <end position="454"/>
    </location>
</feature>
<dbReference type="SUPFAM" id="SSF103473">
    <property type="entry name" value="MFS general substrate transporter"/>
    <property type="match status" value="1"/>
</dbReference>